<protein>
    <submittedName>
        <fullName evidence="1">Uncharacterized protein</fullName>
    </submittedName>
</protein>
<proteinExistence type="predicted"/>
<evidence type="ECO:0000313" key="2">
    <source>
        <dbReference type="Proteomes" id="UP001054945"/>
    </source>
</evidence>
<evidence type="ECO:0000313" key="1">
    <source>
        <dbReference type="EMBL" id="GIY53749.1"/>
    </source>
</evidence>
<name>A0AAV4U7G0_CAEEX</name>
<keyword evidence="2" id="KW-1185">Reference proteome</keyword>
<dbReference type="EMBL" id="BPLR01012399">
    <property type="protein sequence ID" value="GIY53749.1"/>
    <property type="molecule type" value="Genomic_DNA"/>
</dbReference>
<dbReference type="Proteomes" id="UP001054945">
    <property type="component" value="Unassembled WGS sequence"/>
</dbReference>
<sequence length="89" mass="10000">MHEGSQACRSCDLTPPLPSLLRATTALEKSSATLNSSSELRRPIDESFGSRVLSFGALILFPLNYTKRFDYVRIGEPSTGERGRRRDRR</sequence>
<organism evidence="1 2">
    <name type="scientific">Caerostris extrusa</name>
    <name type="common">Bark spider</name>
    <name type="synonym">Caerostris bankana</name>
    <dbReference type="NCBI Taxonomy" id="172846"/>
    <lineage>
        <taxon>Eukaryota</taxon>
        <taxon>Metazoa</taxon>
        <taxon>Ecdysozoa</taxon>
        <taxon>Arthropoda</taxon>
        <taxon>Chelicerata</taxon>
        <taxon>Arachnida</taxon>
        <taxon>Araneae</taxon>
        <taxon>Araneomorphae</taxon>
        <taxon>Entelegynae</taxon>
        <taxon>Araneoidea</taxon>
        <taxon>Araneidae</taxon>
        <taxon>Caerostris</taxon>
    </lineage>
</organism>
<reference evidence="1 2" key="1">
    <citation type="submission" date="2021-06" db="EMBL/GenBank/DDBJ databases">
        <title>Caerostris extrusa draft genome.</title>
        <authorList>
            <person name="Kono N."/>
            <person name="Arakawa K."/>
        </authorList>
    </citation>
    <scope>NUCLEOTIDE SEQUENCE [LARGE SCALE GENOMIC DNA]</scope>
</reference>
<gene>
    <name evidence="1" type="ORF">CEXT_758001</name>
</gene>
<accession>A0AAV4U7G0</accession>
<dbReference type="AlphaFoldDB" id="A0AAV4U7G0"/>
<comment type="caution">
    <text evidence="1">The sequence shown here is derived from an EMBL/GenBank/DDBJ whole genome shotgun (WGS) entry which is preliminary data.</text>
</comment>